<dbReference type="EC" id="1.8.1.9" evidence="8"/>
<dbReference type="PRINTS" id="PR00368">
    <property type="entry name" value="FADPNR"/>
</dbReference>
<keyword evidence="5" id="KW-1015">Disulfide bond</keyword>
<evidence type="ECO:0000256" key="6">
    <source>
        <dbReference type="ARBA" id="ARBA00023284"/>
    </source>
</evidence>
<name>A0A090VH17_9FLAO</name>
<sequence>MQRMAEQAKVYGATIETGVEVKSISKDGNLFNIDSNMGKYQSRSVVLALGSTYRKLGIPNEEDLIGAGIHFCATCDGAFYRDKEVIVIGGGNSALEEGIFLAGFCKKVTIVNRGAAFSASETYIEKLPSIKNIETHLNKESLAFIKDENGNFKGLEVKDKTTGETEELTADGAFIFIGLIPNTTSVKDIIELNESGFITTTGLGETNVSGVFAAGDCREGAIAQVAAATGEGVLASYGVRNHFK</sequence>
<dbReference type="InterPro" id="IPR050097">
    <property type="entry name" value="Ferredoxin-NADP_redctase_2"/>
</dbReference>
<dbReference type="EMBL" id="BBNQ01000007">
    <property type="protein sequence ID" value="GAL62654.1"/>
    <property type="molecule type" value="Genomic_DNA"/>
</dbReference>
<dbReference type="PANTHER" id="PTHR48105">
    <property type="entry name" value="THIOREDOXIN REDUCTASE 1-RELATED-RELATED"/>
    <property type="match status" value="1"/>
</dbReference>
<evidence type="ECO:0000313" key="8">
    <source>
        <dbReference type="EMBL" id="GAL62654.1"/>
    </source>
</evidence>
<dbReference type="InterPro" id="IPR036188">
    <property type="entry name" value="FAD/NAD-bd_sf"/>
</dbReference>
<protein>
    <submittedName>
        <fullName evidence="8">Thioredoxin reductase</fullName>
        <ecNumber evidence="8">1.8.1.9</ecNumber>
    </submittedName>
</protein>
<dbReference type="InterPro" id="IPR023753">
    <property type="entry name" value="FAD/NAD-binding_dom"/>
</dbReference>
<comment type="caution">
    <text evidence="8">The sequence shown here is derived from an EMBL/GenBank/DDBJ whole genome shotgun (WGS) entry which is preliminary data.</text>
</comment>
<dbReference type="SUPFAM" id="SSF51905">
    <property type="entry name" value="FAD/NAD(P)-binding domain"/>
    <property type="match status" value="1"/>
</dbReference>
<dbReference type="PRINTS" id="PR00469">
    <property type="entry name" value="PNDRDTASEII"/>
</dbReference>
<comment type="similarity">
    <text evidence="1">Belongs to the class-II pyridine nucleotide-disulfide oxidoreductase family.</text>
</comment>
<dbReference type="PROSITE" id="PS00573">
    <property type="entry name" value="PYRIDINE_REDOX_2"/>
    <property type="match status" value="1"/>
</dbReference>
<keyword evidence="3" id="KW-0274">FAD</keyword>
<dbReference type="Pfam" id="PF07992">
    <property type="entry name" value="Pyr_redox_2"/>
    <property type="match status" value="1"/>
</dbReference>
<keyword evidence="4 8" id="KW-0560">Oxidoreductase</keyword>
<evidence type="ECO:0000259" key="7">
    <source>
        <dbReference type="Pfam" id="PF07992"/>
    </source>
</evidence>
<evidence type="ECO:0000256" key="3">
    <source>
        <dbReference type="ARBA" id="ARBA00022827"/>
    </source>
</evidence>
<dbReference type="AlphaFoldDB" id="A0A090VH17"/>
<feature type="domain" description="FAD/NAD(P)-binding" evidence="7">
    <location>
        <begin position="15"/>
        <end position="232"/>
    </location>
</feature>
<evidence type="ECO:0000256" key="2">
    <source>
        <dbReference type="ARBA" id="ARBA00022630"/>
    </source>
</evidence>
<dbReference type="Proteomes" id="UP000029644">
    <property type="component" value="Unassembled WGS sequence"/>
</dbReference>
<organism evidence="8 9">
    <name type="scientific">Algibacter lectus</name>
    <dbReference type="NCBI Taxonomy" id="221126"/>
    <lineage>
        <taxon>Bacteria</taxon>
        <taxon>Pseudomonadati</taxon>
        <taxon>Bacteroidota</taxon>
        <taxon>Flavobacteriia</taxon>
        <taxon>Flavobacteriales</taxon>
        <taxon>Flavobacteriaceae</taxon>
        <taxon>Algibacter</taxon>
    </lineage>
</organism>
<dbReference type="GO" id="GO:0004791">
    <property type="term" value="F:thioredoxin-disulfide reductase (NADPH) activity"/>
    <property type="evidence" value="ECO:0007669"/>
    <property type="project" value="UniProtKB-EC"/>
</dbReference>
<keyword evidence="6" id="KW-0676">Redox-active center</keyword>
<proteinExistence type="inferred from homology"/>
<evidence type="ECO:0000313" key="9">
    <source>
        <dbReference type="Proteomes" id="UP000029644"/>
    </source>
</evidence>
<evidence type="ECO:0000256" key="5">
    <source>
        <dbReference type="ARBA" id="ARBA00023157"/>
    </source>
</evidence>
<dbReference type="InterPro" id="IPR008255">
    <property type="entry name" value="Pyr_nucl-diS_OxRdtase_2_AS"/>
</dbReference>
<reference evidence="8 9" key="1">
    <citation type="journal article" date="2014" name="Genome Announc.">
        <title>Draft Genome Sequences of Marine Flavobacterium Algibacter lectus Strains SS8 and NR4.</title>
        <authorList>
            <person name="Takatani N."/>
            <person name="Nakanishi M."/>
            <person name="Meirelles P."/>
            <person name="Mino S."/>
            <person name="Suda W."/>
            <person name="Oshima K."/>
            <person name="Hattori M."/>
            <person name="Ohkuma M."/>
            <person name="Hosokawa M."/>
            <person name="Miyashita K."/>
            <person name="Thompson F.L."/>
            <person name="Niwa A."/>
            <person name="Sawabe T."/>
            <person name="Sawabe T."/>
        </authorList>
    </citation>
    <scope>NUCLEOTIDE SEQUENCE [LARGE SCALE GENOMIC DNA]</scope>
    <source>
        <strain evidence="8 9">JCM 19300</strain>
    </source>
</reference>
<keyword evidence="2" id="KW-0285">Flavoprotein</keyword>
<gene>
    <name evidence="8" type="ORF">JCM19300_315</name>
</gene>
<dbReference type="Gene3D" id="3.50.50.60">
    <property type="entry name" value="FAD/NAD(P)-binding domain"/>
    <property type="match status" value="2"/>
</dbReference>
<evidence type="ECO:0000256" key="1">
    <source>
        <dbReference type="ARBA" id="ARBA00009333"/>
    </source>
</evidence>
<evidence type="ECO:0000256" key="4">
    <source>
        <dbReference type="ARBA" id="ARBA00023002"/>
    </source>
</evidence>
<accession>A0A090VH17</accession>